<dbReference type="SUPFAM" id="SSF55811">
    <property type="entry name" value="Nudix"/>
    <property type="match status" value="1"/>
</dbReference>
<feature type="domain" description="Nudix hydrolase" evidence="1">
    <location>
        <begin position="25"/>
        <end position="99"/>
    </location>
</feature>
<reference evidence="2 3" key="1">
    <citation type="submission" date="2016-10" db="EMBL/GenBank/DDBJ databases">
        <authorList>
            <person name="de Groot N.N."/>
        </authorList>
    </citation>
    <scope>NUCLEOTIDE SEQUENCE [LARGE SCALE GENOMIC DNA]</scope>
    <source>
        <strain evidence="2 3">DSM 12130</strain>
    </source>
</reference>
<gene>
    <name evidence="2" type="ORF">SAMN05660330_02752</name>
</gene>
<accession>A0A1H0SQM7</accession>
<dbReference type="EMBL" id="FNJI01000020">
    <property type="protein sequence ID" value="SDP43496.1"/>
    <property type="molecule type" value="Genomic_DNA"/>
</dbReference>
<evidence type="ECO:0000313" key="3">
    <source>
        <dbReference type="Proteomes" id="UP000199073"/>
    </source>
</evidence>
<name>A0A1H0SQM7_9BACT</name>
<keyword evidence="3" id="KW-1185">Reference proteome</keyword>
<sequence length="159" mass="18369">MVKISEEIVKIFIRTEIHYIFSRKKAYGKKSDGLLELIGGHVEDGETPFEALQREAREEEETGILANLLVEKQLTPINVNVEVDGLSEQHFVYILNITEEDSRKLKASSDESYGLEFIENSFIETSEGLSKLRSDITWKTNEIFIALRKEDSNWLRQFI</sequence>
<dbReference type="InterPro" id="IPR000086">
    <property type="entry name" value="NUDIX_hydrolase_dom"/>
</dbReference>
<proteinExistence type="predicted"/>
<dbReference type="Gene3D" id="3.90.79.10">
    <property type="entry name" value="Nucleoside Triphosphate Pyrophosphohydrolase"/>
    <property type="match status" value="1"/>
</dbReference>
<evidence type="ECO:0000259" key="1">
    <source>
        <dbReference type="Pfam" id="PF00293"/>
    </source>
</evidence>
<protein>
    <submittedName>
        <fullName evidence="2">NUDIX domain-containing protein</fullName>
    </submittedName>
</protein>
<dbReference type="Proteomes" id="UP000199073">
    <property type="component" value="Unassembled WGS sequence"/>
</dbReference>
<dbReference type="OrthoDB" id="239063at68525"/>
<evidence type="ECO:0000313" key="2">
    <source>
        <dbReference type="EMBL" id="SDP43496.1"/>
    </source>
</evidence>
<dbReference type="Pfam" id="PF00293">
    <property type="entry name" value="NUDIX"/>
    <property type="match status" value="1"/>
</dbReference>
<dbReference type="AlphaFoldDB" id="A0A1H0SQM7"/>
<organism evidence="2 3">
    <name type="scientific">Desulforhopalus singaporensis</name>
    <dbReference type="NCBI Taxonomy" id="91360"/>
    <lineage>
        <taxon>Bacteria</taxon>
        <taxon>Pseudomonadati</taxon>
        <taxon>Thermodesulfobacteriota</taxon>
        <taxon>Desulfobulbia</taxon>
        <taxon>Desulfobulbales</taxon>
        <taxon>Desulfocapsaceae</taxon>
        <taxon>Desulforhopalus</taxon>
    </lineage>
</organism>
<dbReference type="RefSeq" id="WP_092223795.1">
    <property type="nucleotide sequence ID" value="NZ_FNJI01000020.1"/>
</dbReference>
<dbReference type="InterPro" id="IPR015797">
    <property type="entry name" value="NUDIX_hydrolase-like_dom_sf"/>
</dbReference>